<dbReference type="EMBL" id="CM023479">
    <property type="protein sequence ID" value="KAH7973852.1"/>
    <property type="molecule type" value="Genomic_DNA"/>
</dbReference>
<accession>A0ACB8DMI3</accession>
<protein>
    <submittedName>
        <fullName evidence="1">Uncharacterized protein</fullName>
    </submittedName>
</protein>
<organism evidence="1 2">
    <name type="scientific">Dermacentor silvarum</name>
    <name type="common">Tick</name>
    <dbReference type="NCBI Taxonomy" id="543639"/>
    <lineage>
        <taxon>Eukaryota</taxon>
        <taxon>Metazoa</taxon>
        <taxon>Ecdysozoa</taxon>
        <taxon>Arthropoda</taxon>
        <taxon>Chelicerata</taxon>
        <taxon>Arachnida</taxon>
        <taxon>Acari</taxon>
        <taxon>Parasitiformes</taxon>
        <taxon>Ixodida</taxon>
        <taxon>Ixodoidea</taxon>
        <taxon>Ixodidae</taxon>
        <taxon>Rhipicephalinae</taxon>
        <taxon>Dermacentor</taxon>
    </lineage>
</organism>
<reference evidence="1" key="1">
    <citation type="submission" date="2020-05" db="EMBL/GenBank/DDBJ databases">
        <title>Large-scale comparative analyses of tick genomes elucidate their genetic diversity and vector capacities.</title>
        <authorList>
            <person name="Jia N."/>
            <person name="Wang J."/>
            <person name="Shi W."/>
            <person name="Du L."/>
            <person name="Sun Y."/>
            <person name="Zhan W."/>
            <person name="Jiang J."/>
            <person name="Wang Q."/>
            <person name="Zhang B."/>
            <person name="Ji P."/>
            <person name="Sakyi L.B."/>
            <person name="Cui X."/>
            <person name="Yuan T."/>
            <person name="Jiang B."/>
            <person name="Yang W."/>
            <person name="Lam T.T.-Y."/>
            <person name="Chang Q."/>
            <person name="Ding S."/>
            <person name="Wang X."/>
            <person name="Zhu J."/>
            <person name="Ruan X."/>
            <person name="Zhao L."/>
            <person name="Wei J."/>
            <person name="Que T."/>
            <person name="Du C."/>
            <person name="Cheng J."/>
            <person name="Dai P."/>
            <person name="Han X."/>
            <person name="Huang E."/>
            <person name="Gao Y."/>
            <person name="Liu J."/>
            <person name="Shao H."/>
            <person name="Ye R."/>
            <person name="Li L."/>
            <person name="Wei W."/>
            <person name="Wang X."/>
            <person name="Wang C."/>
            <person name="Yang T."/>
            <person name="Huo Q."/>
            <person name="Li W."/>
            <person name="Guo W."/>
            <person name="Chen H."/>
            <person name="Zhou L."/>
            <person name="Ni X."/>
            <person name="Tian J."/>
            <person name="Zhou Y."/>
            <person name="Sheng Y."/>
            <person name="Liu T."/>
            <person name="Pan Y."/>
            <person name="Xia L."/>
            <person name="Li J."/>
            <person name="Zhao F."/>
            <person name="Cao W."/>
        </authorList>
    </citation>
    <scope>NUCLEOTIDE SEQUENCE</scope>
    <source>
        <strain evidence="1">Dsil-2018</strain>
    </source>
</reference>
<proteinExistence type="predicted"/>
<keyword evidence="2" id="KW-1185">Reference proteome</keyword>
<dbReference type="Proteomes" id="UP000821865">
    <property type="component" value="Chromosome 10"/>
</dbReference>
<evidence type="ECO:0000313" key="1">
    <source>
        <dbReference type="EMBL" id="KAH7973852.1"/>
    </source>
</evidence>
<sequence length="932" mass="102605">MTCAWIRVAAWLLCLLLNFQLCKPLEIFDNVISTRRMKLVKMKAMQLAPLLQRIDDSLQRNLRANATCLKHMQLFVDSMMLRDDAGLELLDSLGSLPSGILRGSLVDAGSHDECFSANVTDENGDLVARKFCAVVVFHKETVPKFPEVVEHKQKAAREFAFQQSMVKIGICIPSMCTDEDFGVILNDALSEWGLSSLVLYCDPNEPQEKPPVLVIFTLGFFVVVVTLATLLDVLHRVKPTARDHRSAAENAARQRLTSLPLLCTVSECANEQTVPAMLSNAEETLTTDDKPAAIGALSDRDAASVPITEQTNDSPPGEDMDEDTTPLAIDTDTIEDEAYNGACWKVVRNKRRARNAAAYETASLRQNASEHPSAEPKQSGPKRLPPLPLRDEKVILRPLGGLRLDKWPRPTLATALWTAAGVSPNDRRDLILRTRPEQNLAIISTPSSHVADALLNIQELSISQRTYPVSAYLAAPDDSCKGIVPGLEPGTPSHMLVEEMQASGIQILQARMMGQTNIALVTFEGLRVPRFVRFLGAELRCYPHRPRQPVCKTCLKLGHRADHCPTPDVTICGQCGIENPIPSHPCSPRCKSCGGDHPTTEPKCPQRQRQPFNRAWVKKAIEDEQRQLKASTNADPPSATTPASGTSFKKAGQSRSKTPSRSRPKARVNSKSRSRSRSQSSSARNQVKRQTTPASQASPQPYKKALLNKLTTSAATPDRQQAQAPENTNAKAAPREVSCPRDPPQLAPPQPSPHNMSPSTPLPNTHSNPFPEIARLRRDMEARHAHMHAQLEAAIERTNARIQAAIESARQESLALRQEIISVIHASEERTHALFAELVSRLDSISAPLPDSKSARPQPPLTGKSFMVRFQSLSVVRTVRDTFLLETSKGSRLDVFNGLRALAMVWIIALHTHLYLDEMVFGKIVATGEAVC</sequence>
<gene>
    <name evidence="1" type="ORF">HPB49_005765</name>
</gene>
<comment type="caution">
    <text evidence="1">The sequence shown here is derived from an EMBL/GenBank/DDBJ whole genome shotgun (WGS) entry which is preliminary data.</text>
</comment>
<name>A0ACB8DMI3_DERSI</name>
<evidence type="ECO:0000313" key="2">
    <source>
        <dbReference type="Proteomes" id="UP000821865"/>
    </source>
</evidence>